<dbReference type="SUPFAM" id="SSF50978">
    <property type="entry name" value="WD40 repeat-like"/>
    <property type="match status" value="1"/>
</dbReference>
<feature type="chain" id="PRO_5018771721" evidence="4">
    <location>
        <begin position="23"/>
        <end position="636"/>
    </location>
</feature>
<dbReference type="PANTHER" id="PTHR35464">
    <property type="entry name" value="OS06G0115200 PROTEIN"/>
    <property type="match status" value="1"/>
</dbReference>
<keyword evidence="6" id="KW-1185">Reference proteome</keyword>
<dbReference type="Gene3D" id="2.130.10.10">
    <property type="entry name" value="YVTN repeat-like/Quinoprotein amine dehydrogenase"/>
    <property type="match status" value="1"/>
</dbReference>
<reference evidence="5 6" key="1">
    <citation type="journal article" date="2019" name="Nat. Plants">
        <title>Stout camphor tree genome fills gaps in understanding of flowering plant genome evolution.</title>
        <authorList>
            <person name="Chaw S.M."/>
            <person name="Liu Y.C."/>
            <person name="Wu Y.W."/>
            <person name="Wang H.Y."/>
            <person name="Lin C.I."/>
            <person name="Wu C.S."/>
            <person name="Ke H.M."/>
            <person name="Chang L.Y."/>
            <person name="Hsu C.Y."/>
            <person name="Yang H.T."/>
            <person name="Sudianto E."/>
            <person name="Hsu M.H."/>
            <person name="Wu K.P."/>
            <person name="Wang L.N."/>
            <person name="Leebens-Mack J.H."/>
            <person name="Tsai I.J."/>
        </authorList>
    </citation>
    <scope>NUCLEOTIDE SEQUENCE [LARGE SCALE GENOMIC DNA]</scope>
    <source>
        <strain evidence="6">cv. Chaw 1501</strain>
        <tissue evidence="5">Young leaves</tissue>
    </source>
</reference>
<feature type="compositionally biased region" description="Basic and acidic residues" evidence="2">
    <location>
        <begin position="555"/>
        <end position="564"/>
    </location>
</feature>
<accession>A0A3S3P0V1</accession>
<evidence type="ECO:0000256" key="1">
    <source>
        <dbReference type="SAM" id="Coils"/>
    </source>
</evidence>
<dbReference type="PANTHER" id="PTHR35464:SF1">
    <property type="entry name" value="OS06G0115200 PROTEIN"/>
    <property type="match status" value="1"/>
</dbReference>
<keyword evidence="3" id="KW-0812">Transmembrane</keyword>
<dbReference type="OrthoDB" id="2018951at2759"/>
<feature type="transmembrane region" description="Helical" evidence="3">
    <location>
        <begin position="501"/>
        <end position="521"/>
    </location>
</feature>
<sequence>MALLRKGEIFLLLLLLIFVSFPSRFSFFACCSAPREHEHEREQEPGSRNDILTVLDRQEIQLKKLETLIENLTETVSRLESSLSDIGSFASVEKEQRKAEKPAQLDYSESDKYSRILSDFETKGKPVVSGREGGITVTKYKPSWSERFQFLSAIRLESEATCINILPYEDYEGSSKYVAVGDERGWVYIFLSNGDVLVEFKTLSDSPITSMLSYMSVWKNESFLVTGHRDGAILVHRVWEAANGEDWHSLSMGKLREIVLPEKSEEDFSVINLEVHNGGRIRYILSSDVSGRIKVFHENGTLYGTATSLSRPLVFLKQRLLFLTENGVGSLHLRSMTVRESECEGLNGSLVKNYVFDSSERSKAYGFTSEGDLIHVVLLGDLSNFKCMVRAKRKSEMNGSLAVQTVKGYLLVISHEKVFVYNVSSPSYNIRLGGPRPLFYATLDEIKASFINSPVMPESFESRKPLISTDREKLVVLGLGNGYVGIYRSNLPVFKSEFGTVLWSSPVLLCVLFLIGAWQFLGKKREFVPWNPDDPLSATSMTTGVQLGSGSGERSYQDSSRDVRGGALMGGPPRRYVSPNRYPAGTNTSFRPSSSDPSFRTAPELKYRGQNLDIAGFQKRRDPLFSNNQVVVDNVD</sequence>
<dbReference type="EMBL" id="QPKB01000008">
    <property type="protein sequence ID" value="RWR90662.1"/>
    <property type="molecule type" value="Genomic_DNA"/>
</dbReference>
<feature type="region of interest" description="Disordered" evidence="2">
    <location>
        <begin position="539"/>
        <end position="602"/>
    </location>
</feature>
<evidence type="ECO:0000313" key="6">
    <source>
        <dbReference type="Proteomes" id="UP000283530"/>
    </source>
</evidence>
<feature type="signal peptide" evidence="4">
    <location>
        <begin position="1"/>
        <end position="22"/>
    </location>
</feature>
<keyword evidence="1" id="KW-0175">Coiled coil</keyword>
<dbReference type="Proteomes" id="UP000283530">
    <property type="component" value="Unassembled WGS sequence"/>
</dbReference>
<evidence type="ECO:0000313" key="5">
    <source>
        <dbReference type="EMBL" id="RWR90662.1"/>
    </source>
</evidence>
<feature type="compositionally biased region" description="Low complexity" evidence="2">
    <location>
        <begin position="588"/>
        <end position="601"/>
    </location>
</feature>
<keyword evidence="3" id="KW-1133">Transmembrane helix</keyword>
<evidence type="ECO:0000256" key="3">
    <source>
        <dbReference type="SAM" id="Phobius"/>
    </source>
</evidence>
<keyword evidence="3" id="KW-0472">Membrane</keyword>
<proteinExistence type="predicted"/>
<dbReference type="InterPro" id="IPR015943">
    <property type="entry name" value="WD40/YVTN_repeat-like_dom_sf"/>
</dbReference>
<dbReference type="InterPro" id="IPR036322">
    <property type="entry name" value="WD40_repeat_dom_sf"/>
</dbReference>
<organism evidence="5 6">
    <name type="scientific">Cinnamomum micranthum f. kanehirae</name>
    <dbReference type="NCBI Taxonomy" id="337451"/>
    <lineage>
        <taxon>Eukaryota</taxon>
        <taxon>Viridiplantae</taxon>
        <taxon>Streptophyta</taxon>
        <taxon>Embryophyta</taxon>
        <taxon>Tracheophyta</taxon>
        <taxon>Spermatophyta</taxon>
        <taxon>Magnoliopsida</taxon>
        <taxon>Magnoliidae</taxon>
        <taxon>Laurales</taxon>
        <taxon>Lauraceae</taxon>
        <taxon>Cinnamomum</taxon>
    </lineage>
</organism>
<evidence type="ECO:0000256" key="2">
    <source>
        <dbReference type="SAM" id="MobiDB-lite"/>
    </source>
</evidence>
<feature type="coiled-coil region" evidence="1">
    <location>
        <begin position="55"/>
        <end position="82"/>
    </location>
</feature>
<protein>
    <submittedName>
        <fullName evidence="5">Uncharacterized protein</fullName>
    </submittedName>
</protein>
<gene>
    <name evidence="5" type="ORF">CKAN_01976800</name>
</gene>
<dbReference type="AlphaFoldDB" id="A0A3S3P0V1"/>
<feature type="compositionally biased region" description="Polar residues" evidence="2">
    <location>
        <begin position="539"/>
        <end position="554"/>
    </location>
</feature>
<keyword evidence="4" id="KW-0732">Signal</keyword>
<evidence type="ECO:0000256" key="4">
    <source>
        <dbReference type="SAM" id="SignalP"/>
    </source>
</evidence>
<comment type="caution">
    <text evidence="5">The sequence shown here is derived from an EMBL/GenBank/DDBJ whole genome shotgun (WGS) entry which is preliminary data.</text>
</comment>
<name>A0A3S3P0V1_9MAGN</name>
<dbReference type="InterPro" id="IPR045288">
    <property type="entry name" value="At1g75140-like"/>
</dbReference>